<dbReference type="PANTHER" id="PTHR21621:SF4">
    <property type="entry name" value="GLUTATHIONE SYNTHETASE"/>
    <property type="match status" value="1"/>
</dbReference>
<organism evidence="12 13">
    <name type="scientific">Aromatoleum tolulyticum</name>
    <dbReference type="NCBI Taxonomy" id="34027"/>
    <lineage>
        <taxon>Bacteria</taxon>
        <taxon>Pseudomonadati</taxon>
        <taxon>Pseudomonadota</taxon>
        <taxon>Betaproteobacteria</taxon>
        <taxon>Rhodocyclales</taxon>
        <taxon>Rhodocyclaceae</taxon>
        <taxon>Aromatoleum</taxon>
    </lineage>
</organism>
<dbReference type="Gene3D" id="3.40.50.20">
    <property type="match status" value="1"/>
</dbReference>
<evidence type="ECO:0000256" key="3">
    <source>
        <dbReference type="ARBA" id="ARBA00022598"/>
    </source>
</evidence>
<keyword evidence="7 10" id="KW-0067">ATP-binding</keyword>
<keyword evidence="8" id="KW-0460">Magnesium</keyword>
<dbReference type="NCBIfam" id="TIGR01380">
    <property type="entry name" value="glut_syn"/>
    <property type="match status" value="1"/>
</dbReference>
<feature type="domain" description="ATP-grasp" evidence="11">
    <location>
        <begin position="128"/>
        <end position="313"/>
    </location>
</feature>
<dbReference type="InterPro" id="IPR013815">
    <property type="entry name" value="ATP_grasp_subdomain_1"/>
</dbReference>
<name>A0A1N6NHN3_9RHOO</name>
<dbReference type="HAMAP" id="MF_00162">
    <property type="entry name" value="GSH_S"/>
    <property type="match status" value="1"/>
</dbReference>
<dbReference type="GO" id="GO:0005524">
    <property type="term" value="F:ATP binding"/>
    <property type="evidence" value="ECO:0007669"/>
    <property type="project" value="UniProtKB-UniRule"/>
</dbReference>
<dbReference type="InterPro" id="IPR011761">
    <property type="entry name" value="ATP-grasp"/>
</dbReference>
<dbReference type="Proteomes" id="UP000186819">
    <property type="component" value="Unassembled WGS sequence"/>
</dbReference>
<evidence type="ECO:0000256" key="9">
    <source>
        <dbReference type="ARBA" id="ARBA00023211"/>
    </source>
</evidence>
<comment type="catalytic activity">
    <reaction evidence="10">
        <text>gamma-L-glutamyl-L-cysteine + glycine + ATP = glutathione + ADP + phosphate + H(+)</text>
        <dbReference type="Rhea" id="RHEA:13557"/>
        <dbReference type="ChEBI" id="CHEBI:15378"/>
        <dbReference type="ChEBI" id="CHEBI:30616"/>
        <dbReference type="ChEBI" id="CHEBI:43474"/>
        <dbReference type="ChEBI" id="CHEBI:57305"/>
        <dbReference type="ChEBI" id="CHEBI:57925"/>
        <dbReference type="ChEBI" id="CHEBI:58173"/>
        <dbReference type="ChEBI" id="CHEBI:456216"/>
        <dbReference type="EC" id="6.3.2.3"/>
    </reaction>
</comment>
<evidence type="ECO:0000256" key="6">
    <source>
        <dbReference type="ARBA" id="ARBA00022741"/>
    </source>
</evidence>
<keyword evidence="3 10" id="KW-0436">Ligase</keyword>
<evidence type="ECO:0000256" key="4">
    <source>
        <dbReference type="ARBA" id="ARBA00022684"/>
    </source>
</evidence>
<dbReference type="EC" id="6.3.2.3" evidence="10"/>
<dbReference type="Gene3D" id="3.30.470.20">
    <property type="entry name" value="ATP-grasp fold, B domain"/>
    <property type="match status" value="1"/>
</dbReference>
<comment type="pathway">
    <text evidence="10">Sulfur metabolism; glutathione biosynthesis; glutathione from L-cysteine and L-glutamate: step 2/2.</text>
</comment>
<comment type="cofactor">
    <cofactor evidence="2">
        <name>Mg(2+)</name>
        <dbReference type="ChEBI" id="CHEBI:18420"/>
    </cofactor>
</comment>
<evidence type="ECO:0000256" key="5">
    <source>
        <dbReference type="ARBA" id="ARBA00022723"/>
    </source>
</evidence>
<dbReference type="GO" id="GO:0005737">
    <property type="term" value="C:cytoplasm"/>
    <property type="evidence" value="ECO:0007669"/>
    <property type="project" value="TreeGrafter"/>
</dbReference>
<sequence>MTDRLRIAFIVDPLDRLKAYKDSSIAMMREAHARGHAVFAIRREALTWRDGVVSARALAIRPTADDHAWYLPGEEAVLPLTAFDAVLMRQDPPFDFEYVTATWMLERAVAGGARVFNDPRAIRDHSEKLAICEFPQFAPTTLIARDGADVHAFIDELGDVILKPLDGMGGSQIFRVRADDPNRNVIVETLTHEGVRTIMAQRFLPQIAEGDKRVLIVGGEVVPYSLARIPKAGETRGNLAAGGRGVAMPLTEREREVAEYLAPVLWGRGLLIVGLDMIGGQLTEINVTSPTCFVEIAEQSGFSVAALLVDMLEEACAR</sequence>
<keyword evidence="13" id="KW-1185">Reference proteome</keyword>
<dbReference type="OrthoDB" id="9785415at2"/>
<dbReference type="NCBIfam" id="NF003573">
    <property type="entry name" value="PRK05246.1"/>
    <property type="match status" value="1"/>
</dbReference>
<protein>
    <recommendedName>
        <fullName evidence="10">Glutathione synthetase</fullName>
        <ecNumber evidence="10">6.3.2.3</ecNumber>
    </recommendedName>
    <alternativeName>
        <fullName evidence="10">GSH synthetase</fullName>
        <shortName evidence="10">GSH-S</shortName>
        <shortName evidence="10">GSHase</shortName>
    </alternativeName>
    <alternativeName>
        <fullName evidence="10">Glutathione synthase</fullName>
    </alternativeName>
</protein>
<dbReference type="SUPFAM" id="SSF56059">
    <property type="entry name" value="Glutathione synthetase ATP-binding domain-like"/>
    <property type="match status" value="1"/>
</dbReference>
<dbReference type="InterPro" id="IPR016185">
    <property type="entry name" value="PreATP-grasp_dom_sf"/>
</dbReference>
<dbReference type="AlphaFoldDB" id="A0A1N6NHN3"/>
<dbReference type="PANTHER" id="PTHR21621">
    <property type="entry name" value="RIBOSOMAL PROTEIN S6 MODIFICATION PROTEIN"/>
    <property type="match status" value="1"/>
</dbReference>
<comment type="cofactor">
    <cofactor evidence="1">
        <name>Mn(2+)</name>
        <dbReference type="ChEBI" id="CHEBI:29035"/>
    </cofactor>
</comment>
<dbReference type="Gene3D" id="3.30.1490.20">
    <property type="entry name" value="ATP-grasp fold, A domain"/>
    <property type="match status" value="1"/>
</dbReference>
<gene>
    <name evidence="10" type="primary">gshB</name>
    <name evidence="12" type="ORF">SAMN05421829_101309</name>
</gene>
<evidence type="ECO:0000256" key="1">
    <source>
        <dbReference type="ARBA" id="ARBA00001936"/>
    </source>
</evidence>
<reference evidence="13" key="1">
    <citation type="submission" date="2017-01" db="EMBL/GenBank/DDBJ databases">
        <authorList>
            <person name="Varghese N."/>
            <person name="Submissions S."/>
        </authorList>
    </citation>
    <scope>NUCLEOTIDE SEQUENCE [LARGE SCALE GENOMIC DNA]</scope>
    <source>
        <strain evidence="13">ATCC 51758</strain>
    </source>
</reference>
<proteinExistence type="inferred from homology"/>
<comment type="similarity">
    <text evidence="10">Belongs to the prokaryotic GSH synthase family.</text>
</comment>
<dbReference type="EMBL" id="FTMD01000001">
    <property type="protein sequence ID" value="SIP91589.1"/>
    <property type="molecule type" value="Genomic_DNA"/>
</dbReference>
<dbReference type="GO" id="GO:0046872">
    <property type="term" value="F:metal ion binding"/>
    <property type="evidence" value="ECO:0007669"/>
    <property type="project" value="UniProtKB-KW"/>
</dbReference>
<dbReference type="SUPFAM" id="SSF52440">
    <property type="entry name" value="PreATP-grasp domain"/>
    <property type="match status" value="1"/>
</dbReference>
<evidence type="ECO:0000256" key="8">
    <source>
        <dbReference type="ARBA" id="ARBA00022842"/>
    </source>
</evidence>
<keyword evidence="5" id="KW-0479">Metal-binding</keyword>
<keyword evidence="4 10" id="KW-0317">Glutathione biosynthesis</keyword>
<dbReference type="Pfam" id="PF02955">
    <property type="entry name" value="GSH-S_ATP"/>
    <property type="match status" value="1"/>
</dbReference>
<dbReference type="PROSITE" id="PS50975">
    <property type="entry name" value="ATP_GRASP"/>
    <property type="match status" value="1"/>
</dbReference>
<accession>A0A1N6NHN3</accession>
<dbReference type="RefSeq" id="WP_076600331.1">
    <property type="nucleotide sequence ID" value="NZ_FTMD01000001.1"/>
</dbReference>
<evidence type="ECO:0000313" key="13">
    <source>
        <dbReference type="Proteomes" id="UP000186819"/>
    </source>
</evidence>
<dbReference type="InterPro" id="IPR006284">
    <property type="entry name" value="Glut_synth_pro"/>
</dbReference>
<evidence type="ECO:0000259" key="11">
    <source>
        <dbReference type="PROSITE" id="PS50975"/>
    </source>
</evidence>
<evidence type="ECO:0000256" key="2">
    <source>
        <dbReference type="ARBA" id="ARBA00001946"/>
    </source>
</evidence>
<dbReference type="GO" id="GO:0004363">
    <property type="term" value="F:glutathione synthase activity"/>
    <property type="evidence" value="ECO:0007669"/>
    <property type="project" value="UniProtKB-UniRule"/>
</dbReference>
<dbReference type="InterPro" id="IPR004215">
    <property type="entry name" value="GSHS_N"/>
</dbReference>
<evidence type="ECO:0000256" key="10">
    <source>
        <dbReference type="HAMAP-Rule" id="MF_00162"/>
    </source>
</evidence>
<evidence type="ECO:0000313" key="12">
    <source>
        <dbReference type="EMBL" id="SIP91589.1"/>
    </source>
</evidence>
<keyword evidence="9" id="KW-0464">Manganese</keyword>
<dbReference type="FunFam" id="3.30.1490.20:FF:000009">
    <property type="entry name" value="Glutathione synthetase"/>
    <property type="match status" value="1"/>
</dbReference>
<dbReference type="UniPathway" id="UPA00142">
    <property type="reaction ID" value="UER00210"/>
</dbReference>
<dbReference type="STRING" id="34027.SAMN05421829_101309"/>
<evidence type="ECO:0000256" key="7">
    <source>
        <dbReference type="ARBA" id="ARBA00022840"/>
    </source>
</evidence>
<keyword evidence="6 10" id="KW-0547">Nucleotide-binding</keyword>
<dbReference type="Pfam" id="PF02951">
    <property type="entry name" value="GSH-S_N"/>
    <property type="match status" value="1"/>
</dbReference>
<dbReference type="InterPro" id="IPR004218">
    <property type="entry name" value="GSHS_ATP-bd"/>
</dbReference>